<dbReference type="PANTHER" id="PTHR34135:SF2">
    <property type="entry name" value="LYSOZYME"/>
    <property type="match status" value="1"/>
</dbReference>
<evidence type="ECO:0000256" key="2">
    <source>
        <dbReference type="ARBA" id="ARBA00022801"/>
    </source>
</evidence>
<dbReference type="Proteomes" id="UP000741013">
    <property type="component" value="Unassembled WGS sequence"/>
</dbReference>
<dbReference type="InterPro" id="IPR017853">
    <property type="entry name" value="GH"/>
</dbReference>
<dbReference type="InterPro" id="IPR018077">
    <property type="entry name" value="Glyco_hydro_fam25_subgr"/>
</dbReference>
<dbReference type="CDD" id="cd06412">
    <property type="entry name" value="GH25_CH-type"/>
    <property type="match status" value="1"/>
</dbReference>
<gene>
    <name evidence="6" type="ORF">JOM49_001473</name>
</gene>
<dbReference type="SUPFAM" id="SSF51445">
    <property type="entry name" value="(Trans)glycosidases"/>
    <property type="match status" value="1"/>
</dbReference>
<feature type="region of interest" description="Disordered" evidence="5">
    <location>
        <begin position="79"/>
        <end position="100"/>
    </location>
</feature>
<evidence type="ECO:0000313" key="7">
    <source>
        <dbReference type="Proteomes" id="UP000741013"/>
    </source>
</evidence>
<comment type="similarity">
    <text evidence="1 4">Belongs to the glycosyl hydrolase 25 family.</text>
</comment>
<feature type="compositionally biased region" description="Basic and acidic residues" evidence="5">
    <location>
        <begin position="79"/>
        <end position="88"/>
    </location>
</feature>
<dbReference type="PROSITE" id="PS51904">
    <property type="entry name" value="GLYCOSYL_HYDROL_F25_2"/>
    <property type="match status" value="1"/>
</dbReference>
<protein>
    <recommendedName>
        <fullName evidence="4">Lysozyme</fullName>
        <ecNumber evidence="4">3.2.1.17</ecNumber>
    </recommendedName>
</protein>
<keyword evidence="2 4" id="KW-0378">Hydrolase</keyword>
<comment type="caution">
    <text evidence="6">The sequence shown here is derived from an EMBL/GenBank/DDBJ whole genome shotgun (WGS) entry which is preliminary data.</text>
</comment>
<organism evidence="6 7">
    <name type="scientific">Amycolatopsis magusensis</name>
    <dbReference type="NCBI Taxonomy" id="882444"/>
    <lineage>
        <taxon>Bacteria</taxon>
        <taxon>Bacillati</taxon>
        <taxon>Actinomycetota</taxon>
        <taxon>Actinomycetes</taxon>
        <taxon>Pseudonocardiales</taxon>
        <taxon>Pseudonocardiaceae</taxon>
        <taxon>Amycolatopsis</taxon>
    </lineage>
</organism>
<evidence type="ECO:0000256" key="3">
    <source>
        <dbReference type="ARBA" id="ARBA00023295"/>
    </source>
</evidence>
<keyword evidence="7" id="KW-1185">Reference proteome</keyword>
<name>A0ABS4PKJ6_9PSEU</name>
<dbReference type="Gene3D" id="3.20.20.80">
    <property type="entry name" value="Glycosidases"/>
    <property type="match status" value="1"/>
</dbReference>
<reference evidence="6 7" key="1">
    <citation type="submission" date="2021-03" db="EMBL/GenBank/DDBJ databases">
        <title>Sequencing the genomes of 1000 actinobacteria strains.</title>
        <authorList>
            <person name="Klenk H.-P."/>
        </authorList>
    </citation>
    <scope>NUCLEOTIDE SEQUENCE [LARGE SCALE GENOMIC DNA]</scope>
    <source>
        <strain evidence="6 7">DSM 45510</strain>
    </source>
</reference>
<dbReference type="InterPro" id="IPR008270">
    <property type="entry name" value="Glyco_hydro_25_AS"/>
</dbReference>
<dbReference type="EMBL" id="JAGGMS010000001">
    <property type="protein sequence ID" value="MBP2179947.1"/>
    <property type="molecule type" value="Genomic_DNA"/>
</dbReference>
<keyword evidence="3 4" id="KW-0326">Glycosidase</keyword>
<accession>A0ABS4PKJ6</accession>
<dbReference type="RefSeq" id="WP_372443981.1">
    <property type="nucleotide sequence ID" value="NZ_JAGGMS010000001.1"/>
</dbReference>
<sequence>MSMRRESRDRRSRLHGAVVTVAAGLLLLGSLVPASASTYNDDTGSAPEETVPAFIDGMPVDEYVRTFDHPLGSQIRRVEGDHSTEETKAAAQKEPAVGPGGVQITASVEGIDVSGHQGNVDWQYWWNQGKRFAFVKATEGTGYQNPYFTQQYNGSYNIGMIRGAYHFALPDRSSGTAQADYFVNNGGGWSGDGKTLPGALDIEFNPYGATCYGKSQASMGAWIREFHDRYHARTGRWPVIYTNTNWWNQCVGSTQNFGATVPLWVARYSSTVGPLPHGWSFYSFWQYTSTPIDFNRWNGDQAQLKKMATG</sequence>
<proteinExistence type="inferred from homology"/>
<evidence type="ECO:0000313" key="6">
    <source>
        <dbReference type="EMBL" id="MBP2179947.1"/>
    </source>
</evidence>
<dbReference type="Pfam" id="PF01183">
    <property type="entry name" value="Glyco_hydro_25"/>
    <property type="match status" value="1"/>
</dbReference>
<dbReference type="InterPro" id="IPR002053">
    <property type="entry name" value="Glyco_hydro_25"/>
</dbReference>
<dbReference type="PROSITE" id="PS00953">
    <property type="entry name" value="GLYCOSYL_HYDROL_F25_1"/>
    <property type="match status" value="1"/>
</dbReference>
<evidence type="ECO:0000256" key="5">
    <source>
        <dbReference type="SAM" id="MobiDB-lite"/>
    </source>
</evidence>
<comment type="catalytic activity">
    <reaction evidence="4">
        <text>Hydrolysis of (1-&gt;4)-beta-linkages between N-acetylmuramic acid and N-acetyl-D-glucosamine residues in a peptidoglycan and between N-acetyl-D-glucosamine residues in chitodextrins.</text>
        <dbReference type="EC" id="3.2.1.17"/>
    </reaction>
</comment>
<dbReference type="PANTHER" id="PTHR34135">
    <property type="entry name" value="LYSOZYME"/>
    <property type="match status" value="1"/>
</dbReference>
<evidence type="ECO:0000256" key="4">
    <source>
        <dbReference type="RuleBase" id="RU361176"/>
    </source>
</evidence>
<dbReference type="EC" id="3.2.1.17" evidence="4"/>
<dbReference type="PROSITE" id="PS51318">
    <property type="entry name" value="TAT"/>
    <property type="match status" value="1"/>
</dbReference>
<dbReference type="SMART" id="SM00641">
    <property type="entry name" value="Glyco_25"/>
    <property type="match status" value="1"/>
</dbReference>
<dbReference type="InterPro" id="IPR006311">
    <property type="entry name" value="TAT_signal"/>
</dbReference>
<evidence type="ECO:0000256" key="1">
    <source>
        <dbReference type="ARBA" id="ARBA00010646"/>
    </source>
</evidence>